<dbReference type="PANTHER" id="PTHR44757:SF2">
    <property type="entry name" value="BIOFILM ARCHITECTURE MAINTENANCE PROTEIN MBAA"/>
    <property type="match status" value="1"/>
</dbReference>
<evidence type="ECO:0000256" key="2">
    <source>
        <dbReference type="SAM" id="Phobius"/>
    </source>
</evidence>
<feature type="domain" description="EAL" evidence="3">
    <location>
        <begin position="561"/>
        <end position="826"/>
    </location>
</feature>
<dbReference type="InterPro" id="IPR043128">
    <property type="entry name" value="Rev_trsase/Diguanyl_cyclase"/>
</dbReference>
<sequence length="826" mass="87710">MYSPLSVDSAPGGSDIFDGTVSMSVWKCWVLAAVAFFAAVTALWGVMPAGSSATLSAASSLTAFLFSLGTAVWTMRRARAAERRWRLCIAIWALNCAVGCAVSLALLYLFTPNVSWDAYSYSALFFLFAPLPAGAALVLFPTSALTPEDDGDTAEPVGKITLQSLVAILDGLLITGSIFLVAWTTILDDMVFSGLPDTVRYTVVVLFPVTAMTLAVIVGLQATFRRPANPRALMLLGVGLAGQIITQGAWIRTISTGGQALSLRYSAFALAGTILIALAVGVPRPDRRDGRGRRHRGAFTWAHVFLPYAPMAVAVILVATLAAGRRLGSVEMAVSILLIVFVVVRQMIIVVENTALLSRVRRARQELHYQAHHDPLTGLANRLLFNRRLEGELAAQPSGVVAAHDGTARRRDGQRSPRPRQAAVLFCDLDKFKAINDTLGHAAGDELLVAMARRLTGCVRDTDLVARLGGDEFAILLSGDAEAPHHVADRVAQALRCPFVFHGRTEHVGVSIGMATICADTRPGDADELLRRADAAMYAAKRRADGQIVTFHLATGLVDLPASPFDDATPTLTSQDEPADLRVDYQPIVALTDHRVVAFEALPSWSSSHGAATATGAAKGRPSPDQTGDAGSIFDSCVLTAICADLPALRSRFGADVAVYIKIPPPGLRDRGLVERIVTELRRHGVPPSALAIGISGTTTGRDLDDAARALNQLNRRGVRIALDNVGADSGGFAGLHRLPVDIIKIDQALITAAATNTDQTRTAPTTLIVGLVRLADALRATVIAQGLVNPHQADIAKAAGCHCGQGPYFGPPVAVHHLTEAMTTR</sequence>
<feature type="transmembrane region" description="Helical" evidence="2">
    <location>
        <begin position="198"/>
        <end position="220"/>
    </location>
</feature>
<dbReference type="EMBL" id="JAEACQ010000162">
    <property type="protein sequence ID" value="MBL7627581.1"/>
    <property type="molecule type" value="Genomic_DNA"/>
</dbReference>
<dbReference type="Gene3D" id="3.30.70.270">
    <property type="match status" value="1"/>
</dbReference>
<dbReference type="PROSITE" id="PS50883">
    <property type="entry name" value="EAL"/>
    <property type="match status" value="1"/>
</dbReference>
<dbReference type="CDD" id="cd01949">
    <property type="entry name" value="GGDEF"/>
    <property type="match status" value="1"/>
</dbReference>
<feature type="transmembrane region" description="Helical" evidence="2">
    <location>
        <begin position="53"/>
        <end position="75"/>
    </location>
</feature>
<feature type="transmembrane region" description="Helical" evidence="2">
    <location>
        <begin position="336"/>
        <end position="357"/>
    </location>
</feature>
<feature type="transmembrane region" description="Helical" evidence="2">
    <location>
        <begin position="87"/>
        <end position="111"/>
    </location>
</feature>
<name>A0A937RKG8_9ACTN</name>
<evidence type="ECO:0000259" key="3">
    <source>
        <dbReference type="PROSITE" id="PS50883"/>
    </source>
</evidence>
<keyword evidence="2" id="KW-0472">Membrane</keyword>
<dbReference type="InterPro" id="IPR000160">
    <property type="entry name" value="GGDEF_dom"/>
</dbReference>
<keyword evidence="2" id="KW-1133">Transmembrane helix</keyword>
<feature type="transmembrane region" description="Helical" evidence="2">
    <location>
        <begin position="123"/>
        <end position="145"/>
    </location>
</feature>
<dbReference type="Pfam" id="PF00990">
    <property type="entry name" value="GGDEF"/>
    <property type="match status" value="1"/>
</dbReference>
<dbReference type="InterPro" id="IPR029787">
    <property type="entry name" value="Nucleotide_cyclase"/>
</dbReference>
<dbReference type="SUPFAM" id="SSF141868">
    <property type="entry name" value="EAL domain-like"/>
    <property type="match status" value="1"/>
</dbReference>
<dbReference type="InterPro" id="IPR001633">
    <property type="entry name" value="EAL_dom"/>
</dbReference>
<dbReference type="CDD" id="cd01948">
    <property type="entry name" value="EAL"/>
    <property type="match status" value="1"/>
</dbReference>
<evidence type="ECO:0000259" key="4">
    <source>
        <dbReference type="PROSITE" id="PS50887"/>
    </source>
</evidence>
<dbReference type="SMART" id="SM00267">
    <property type="entry name" value="GGDEF"/>
    <property type="match status" value="1"/>
</dbReference>
<dbReference type="SUPFAM" id="SSF55073">
    <property type="entry name" value="Nucleotide cyclase"/>
    <property type="match status" value="1"/>
</dbReference>
<dbReference type="PANTHER" id="PTHR44757">
    <property type="entry name" value="DIGUANYLATE CYCLASE DGCP"/>
    <property type="match status" value="1"/>
</dbReference>
<feature type="transmembrane region" description="Helical" evidence="2">
    <location>
        <begin position="304"/>
        <end position="324"/>
    </location>
</feature>
<dbReference type="PROSITE" id="PS50887">
    <property type="entry name" value="GGDEF"/>
    <property type="match status" value="1"/>
</dbReference>
<protein>
    <submittedName>
        <fullName evidence="5">EAL domain-containing protein</fullName>
    </submittedName>
</protein>
<feature type="transmembrane region" description="Helical" evidence="2">
    <location>
        <begin position="263"/>
        <end position="283"/>
    </location>
</feature>
<gene>
    <name evidence="5" type="ORF">I7412_10445</name>
</gene>
<proteinExistence type="predicted"/>
<dbReference type="Pfam" id="PF00563">
    <property type="entry name" value="EAL"/>
    <property type="match status" value="1"/>
</dbReference>
<dbReference type="InterPro" id="IPR035919">
    <property type="entry name" value="EAL_sf"/>
</dbReference>
<keyword evidence="6" id="KW-1185">Reference proteome</keyword>
<reference evidence="5" key="1">
    <citation type="submission" date="2020-12" db="EMBL/GenBank/DDBJ databases">
        <title>Genomic characterization of non-nitrogen-fixing Frankia strains.</title>
        <authorList>
            <person name="Carlos-Shanley C."/>
            <person name="Guerra T."/>
            <person name="Hahn D."/>
        </authorList>
    </citation>
    <scope>NUCLEOTIDE SEQUENCE</scope>
    <source>
        <strain evidence="5">CN6</strain>
    </source>
</reference>
<organism evidence="5 6">
    <name type="scientific">Frankia nepalensis</name>
    <dbReference type="NCBI Taxonomy" id="1836974"/>
    <lineage>
        <taxon>Bacteria</taxon>
        <taxon>Bacillati</taxon>
        <taxon>Actinomycetota</taxon>
        <taxon>Actinomycetes</taxon>
        <taxon>Frankiales</taxon>
        <taxon>Frankiaceae</taxon>
        <taxon>Frankia</taxon>
    </lineage>
</organism>
<feature type="transmembrane region" description="Helical" evidence="2">
    <location>
        <begin position="28"/>
        <end position="47"/>
    </location>
</feature>
<dbReference type="AlphaFoldDB" id="A0A937RKG8"/>
<dbReference type="Proteomes" id="UP000604475">
    <property type="component" value="Unassembled WGS sequence"/>
</dbReference>
<accession>A0A937RKG8</accession>
<comment type="caution">
    <text evidence="5">The sequence shown here is derived from an EMBL/GenBank/DDBJ whole genome shotgun (WGS) entry which is preliminary data.</text>
</comment>
<keyword evidence="2" id="KW-0812">Transmembrane</keyword>
<evidence type="ECO:0000313" key="6">
    <source>
        <dbReference type="Proteomes" id="UP000604475"/>
    </source>
</evidence>
<feature type="transmembrane region" description="Helical" evidence="2">
    <location>
        <begin position="165"/>
        <end position="186"/>
    </location>
</feature>
<dbReference type="RefSeq" id="WP_202998827.1">
    <property type="nucleotide sequence ID" value="NZ_JADWYU010000096.1"/>
</dbReference>
<dbReference type="Gene3D" id="3.20.20.450">
    <property type="entry name" value="EAL domain"/>
    <property type="match status" value="1"/>
</dbReference>
<evidence type="ECO:0000256" key="1">
    <source>
        <dbReference type="SAM" id="MobiDB-lite"/>
    </source>
</evidence>
<feature type="domain" description="GGDEF" evidence="4">
    <location>
        <begin position="420"/>
        <end position="553"/>
    </location>
</feature>
<evidence type="ECO:0000313" key="5">
    <source>
        <dbReference type="EMBL" id="MBL7627581.1"/>
    </source>
</evidence>
<dbReference type="InterPro" id="IPR052155">
    <property type="entry name" value="Biofilm_reg_signaling"/>
</dbReference>
<dbReference type="NCBIfam" id="TIGR00254">
    <property type="entry name" value="GGDEF"/>
    <property type="match status" value="1"/>
</dbReference>
<feature type="region of interest" description="Disordered" evidence="1">
    <location>
        <begin position="607"/>
        <end position="627"/>
    </location>
</feature>
<dbReference type="SMART" id="SM00052">
    <property type="entry name" value="EAL"/>
    <property type="match status" value="1"/>
</dbReference>